<dbReference type="EMBL" id="CAJOBH010028372">
    <property type="protein sequence ID" value="CAF4263407.1"/>
    <property type="molecule type" value="Genomic_DNA"/>
</dbReference>
<accession>A0A8S2T0W3</accession>
<sequence>MQHAVAISGEEDDQASHGERSSSSESNAAQQTPSQPLQVAASCAWTGIKYFFNLLRPATLADAYHRVRQMTFKDMITNLFLLLIKCIRLL</sequence>
<proteinExistence type="predicted"/>
<comment type="caution">
    <text evidence="2">The sequence shown here is derived from an EMBL/GenBank/DDBJ whole genome shotgun (WGS) entry which is preliminary data.</text>
</comment>
<evidence type="ECO:0000256" key="1">
    <source>
        <dbReference type="SAM" id="MobiDB-lite"/>
    </source>
</evidence>
<name>A0A8S2T0W3_9BILA</name>
<evidence type="ECO:0000313" key="3">
    <source>
        <dbReference type="Proteomes" id="UP000681967"/>
    </source>
</evidence>
<dbReference type="Proteomes" id="UP000681967">
    <property type="component" value="Unassembled WGS sequence"/>
</dbReference>
<gene>
    <name evidence="2" type="ORF">BYL167_LOCUS26026</name>
</gene>
<feature type="non-terminal residue" evidence="2">
    <location>
        <position position="90"/>
    </location>
</feature>
<dbReference type="AlphaFoldDB" id="A0A8S2T0W3"/>
<protein>
    <submittedName>
        <fullName evidence="2">Uncharacterized protein</fullName>
    </submittedName>
</protein>
<evidence type="ECO:0000313" key="2">
    <source>
        <dbReference type="EMBL" id="CAF4263407.1"/>
    </source>
</evidence>
<organism evidence="2 3">
    <name type="scientific">Rotaria magnacalcarata</name>
    <dbReference type="NCBI Taxonomy" id="392030"/>
    <lineage>
        <taxon>Eukaryota</taxon>
        <taxon>Metazoa</taxon>
        <taxon>Spiralia</taxon>
        <taxon>Gnathifera</taxon>
        <taxon>Rotifera</taxon>
        <taxon>Eurotatoria</taxon>
        <taxon>Bdelloidea</taxon>
        <taxon>Philodinida</taxon>
        <taxon>Philodinidae</taxon>
        <taxon>Rotaria</taxon>
    </lineage>
</organism>
<reference evidence="2" key="1">
    <citation type="submission" date="2021-02" db="EMBL/GenBank/DDBJ databases">
        <authorList>
            <person name="Nowell W R."/>
        </authorList>
    </citation>
    <scope>NUCLEOTIDE SEQUENCE</scope>
</reference>
<feature type="region of interest" description="Disordered" evidence="1">
    <location>
        <begin position="1"/>
        <end position="35"/>
    </location>
</feature>